<dbReference type="PANTHER" id="PTHR32019">
    <property type="entry name" value="R3H DOMAIN-CONTAINING PROTEIN 4"/>
    <property type="match status" value="1"/>
</dbReference>
<evidence type="ECO:0000313" key="1">
    <source>
        <dbReference type="EMBL" id="WOG94825.1"/>
    </source>
</evidence>
<dbReference type="InterPro" id="IPR036867">
    <property type="entry name" value="R3H_dom_sf"/>
</dbReference>
<dbReference type="PANTHER" id="PTHR32019:SF2">
    <property type="entry name" value="R3H DOMAIN-CONTAINING PROTEIN 4"/>
    <property type="match status" value="1"/>
</dbReference>
<proteinExistence type="predicted"/>
<evidence type="ECO:0000313" key="2">
    <source>
        <dbReference type="Proteomes" id="UP000077755"/>
    </source>
</evidence>
<reference evidence="1" key="1">
    <citation type="journal article" date="2016" name="Nat. Genet.">
        <title>A high-quality carrot genome assembly provides new insights into carotenoid accumulation and asterid genome evolution.</title>
        <authorList>
            <person name="Iorizzo M."/>
            <person name="Ellison S."/>
            <person name="Senalik D."/>
            <person name="Zeng P."/>
            <person name="Satapoomin P."/>
            <person name="Huang J."/>
            <person name="Bowman M."/>
            <person name="Iovene M."/>
            <person name="Sanseverino W."/>
            <person name="Cavagnaro P."/>
            <person name="Yildiz M."/>
            <person name="Macko-Podgorni A."/>
            <person name="Moranska E."/>
            <person name="Grzebelus E."/>
            <person name="Grzebelus D."/>
            <person name="Ashrafi H."/>
            <person name="Zheng Z."/>
            <person name="Cheng S."/>
            <person name="Spooner D."/>
            <person name="Van Deynze A."/>
            <person name="Simon P."/>
        </authorList>
    </citation>
    <scope>NUCLEOTIDE SEQUENCE</scope>
    <source>
        <tissue evidence="1">Leaf</tissue>
    </source>
</reference>
<dbReference type="InterPro" id="IPR039629">
    <property type="entry name" value="R3HDM4"/>
</dbReference>
<accession>A0AAF0WVC7</accession>
<keyword evidence="2" id="KW-1185">Reference proteome</keyword>
<name>A0AAF0WVC7_DAUCS</name>
<dbReference type="AlphaFoldDB" id="A0AAF0WVC7"/>
<dbReference type="EMBL" id="CP093345">
    <property type="protein sequence ID" value="WOG94825.1"/>
    <property type="molecule type" value="Genomic_DNA"/>
</dbReference>
<dbReference type="GO" id="GO:0003676">
    <property type="term" value="F:nucleic acid binding"/>
    <property type="evidence" value="ECO:0007669"/>
    <property type="project" value="InterPro"/>
</dbReference>
<reference evidence="1" key="2">
    <citation type="submission" date="2022-03" db="EMBL/GenBank/DDBJ databases">
        <title>Draft title - Genomic analysis of global carrot germplasm unveils the trajectory of domestication and the origin of high carotenoid orange carrot.</title>
        <authorList>
            <person name="Iorizzo M."/>
            <person name="Ellison S."/>
            <person name="Senalik D."/>
            <person name="Macko-Podgorni A."/>
            <person name="Grzebelus D."/>
            <person name="Bostan H."/>
            <person name="Rolling W."/>
            <person name="Curaba J."/>
            <person name="Simon P."/>
        </authorList>
    </citation>
    <scope>NUCLEOTIDE SEQUENCE</scope>
    <source>
        <tissue evidence="1">Leaf</tissue>
    </source>
</reference>
<dbReference type="SUPFAM" id="SSF82708">
    <property type="entry name" value="R3H domain"/>
    <property type="match status" value="1"/>
</dbReference>
<protein>
    <submittedName>
        <fullName evidence="1">Uncharacterized protein</fullName>
    </submittedName>
</protein>
<gene>
    <name evidence="1" type="ORF">DCAR_0314122</name>
</gene>
<sequence>MADLAAWHRVNCRTREALRHSFLAELIESYEACLRVFIEGLDGDVLVLHVKDPFHRMLLHGVYLVSVTDTESDTEPMKPTKIKKKKAGSVQPPKITLCNFLKMAKEGNW</sequence>
<organism evidence="1 2">
    <name type="scientific">Daucus carota subsp. sativus</name>
    <name type="common">Carrot</name>
    <dbReference type="NCBI Taxonomy" id="79200"/>
    <lineage>
        <taxon>Eukaryota</taxon>
        <taxon>Viridiplantae</taxon>
        <taxon>Streptophyta</taxon>
        <taxon>Embryophyta</taxon>
        <taxon>Tracheophyta</taxon>
        <taxon>Spermatophyta</taxon>
        <taxon>Magnoliopsida</taxon>
        <taxon>eudicotyledons</taxon>
        <taxon>Gunneridae</taxon>
        <taxon>Pentapetalae</taxon>
        <taxon>asterids</taxon>
        <taxon>campanulids</taxon>
        <taxon>Apiales</taxon>
        <taxon>Apiaceae</taxon>
        <taxon>Apioideae</taxon>
        <taxon>Scandiceae</taxon>
        <taxon>Daucinae</taxon>
        <taxon>Daucus</taxon>
        <taxon>Daucus sect. Daucus</taxon>
    </lineage>
</organism>
<dbReference type="Proteomes" id="UP000077755">
    <property type="component" value="Chromosome 3"/>
</dbReference>